<dbReference type="GO" id="GO:0003690">
    <property type="term" value="F:double-stranded DNA binding"/>
    <property type="evidence" value="ECO:0007669"/>
    <property type="project" value="TreeGrafter"/>
</dbReference>
<proteinExistence type="predicted"/>
<dbReference type="InterPro" id="IPR052709">
    <property type="entry name" value="Transposase-MT_Hybrid"/>
</dbReference>
<organism evidence="2 3">
    <name type="scientific">Muntiacus reevesi</name>
    <name type="common">Reeves' muntjac</name>
    <name type="synonym">Cervus reevesi</name>
    <dbReference type="NCBI Taxonomy" id="9886"/>
    <lineage>
        <taxon>Eukaryota</taxon>
        <taxon>Metazoa</taxon>
        <taxon>Chordata</taxon>
        <taxon>Craniata</taxon>
        <taxon>Vertebrata</taxon>
        <taxon>Euteleostomi</taxon>
        <taxon>Mammalia</taxon>
        <taxon>Eutheria</taxon>
        <taxon>Laurasiatheria</taxon>
        <taxon>Artiodactyla</taxon>
        <taxon>Ruminantia</taxon>
        <taxon>Pecora</taxon>
        <taxon>Cervidae</taxon>
        <taxon>Muntiacinae</taxon>
        <taxon>Muntiacus</taxon>
    </lineage>
</organism>
<dbReference type="Pfam" id="PF17906">
    <property type="entry name" value="HTH_48"/>
    <property type="match status" value="1"/>
</dbReference>
<reference evidence="2 3" key="1">
    <citation type="submission" date="2019-06" db="EMBL/GenBank/DDBJ databases">
        <title>Discovery of a novel chromosome fission-fusion reversal in muntjac.</title>
        <authorList>
            <person name="Mudd A.B."/>
            <person name="Bredeson J.V."/>
            <person name="Baum R."/>
            <person name="Hockemeyer D."/>
            <person name="Rokhsar D.S."/>
        </authorList>
    </citation>
    <scope>NUCLEOTIDE SEQUENCE [LARGE SCALE GENOMIC DNA]</scope>
    <source>
        <strain evidence="2">UCam_UCB_Mr</strain>
        <tissue evidence="2">Fibroblast cell line</tissue>
    </source>
</reference>
<accession>A0A5N3XE30</accession>
<comment type="caution">
    <text evidence="2">The sequence shown here is derived from an EMBL/GenBank/DDBJ whole genome shotgun (WGS) entry which is preliminary data.</text>
</comment>
<dbReference type="GO" id="GO:0044774">
    <property type="term" value="P:mitotic DNA integrity checkpoint signaling"/>
    <property type="evidence" value="ECO:0007669"/>
    <property type="project" value="TreeGrafter"/>
</dbReference>
<dbReference type="InterPro" id="IPR041426">
    <property type="entry name" value="Mos1_HTH"/>
</dbReference>
<dbReference type="GO" id="GO:0042800">
    <property type="term" value="F:histone H3K4 methyltransferase activity"/>
    <property type="evidence" value="ECO:0007669"/>
    <property type="project" value="TreeGrafter"/>
</dbReference>
<dbReference type="GO" id="GO:0046975">
    <property type="term" value="F:histone H3K36 methyltransferase activity"/>
    <property type="evidence" value="ECO:0007669"/>
    <property type="project" value="TreeGrafter"/>
</dbReference>
<dbReference type="GO" id="GO:0000014">
    <property type="term" value="F:single-stranded DNA endodeoxyribonuclease activity"/>
    <property type="evidence" value="ECO:0007669"/>
    <property type="project" value="TreeGrafter"/>
</dbReference>
<dbReference type="GO" id="GO:0003697">
    <property type="term" value="F:single-stranded DNA binding"/>
    <property type="evidence" value="ECO:0007669"/>
    <property type="project" value="TreeGrafter"/>
</dbReference>
<evidence type="ECO:0000313" key="2">
    <source>
        <dbReference type="EMBL" id="KAB0371464.1"/>
    </source>
</evidence>
<dbReference type="GO" id="GO:0044547">
    <property type="term" value="F:DNA topoisomerase binding"/>
    <property type="evidence" value="ECO:0007669"/>
    <property type="project" value="TreeGrafter"/>
</dbReference>
<dbReference type="GO" id="GO:0000729">
    <property type="term" value="P:DNA double-strand break processing"/>
    <property type="evidence" value="ECO:0007669"/>
    <property type="project" value="TreeGrafter"/>
</dbReference>
<feature type="domain" description="Mos1 transposase HTH" evidence="1">
    <location>
        <begin position="6"/>
        <end position="55"/>
    </location>
</feature>
<evidence type="ECO:0000313" key="3">
    <source>
        <dbReference type="Proteomes" id="UP000326062"/>
    </source>
</evidence>
<name>A0A5N3XE30_MUNRE</name>
<dbReference type="GO" id="GO:0031297">
    <property type="term" value="P:replication fork processing"/>
    <property type="evidence" value="ECO:0007669"/>
    <property type="project" value="TreeGrafter"/>
</dbReference>
<dbReference type="GO" id="GO:0015074">
    <property type="term" value="P:DNA integration"/>
    <property type="evidence" value="ECO:0007669"/>
    <property type="project" value="TreeGrafter"/>
</dbReference>
<dbReference type="Gene3D" id="1.10.10.10">
    <property type="entry name" value="Winged helix-like DNA-binding domain superfamily/Winged helix DNA-binding domain"/>
    <property type="match status" value="1"/>
</dbReference>
<dbReference type="Proteomes" id="UP000326062">
    <property type="component" value="Chromosome 12"/>
</dbReference>
<dbReference type="EMBL" id="VCEB01000012">
    <property type="protein sequence ID" value="KAB0371464.1"/>
    <property type="molecule type" value="Genomic_DNA"/>
</dbReference>
<dbReference type="PANTHER" id="PTHR46060">
    <property type="entry name" value="MARINER MOS1 TRANSPOSASE-LIKE PROTEIN"/>
    <property type="match status" value="1"/>
</dbReference>
<dbReference type="Gene3D" id="3.30.420.10">
    <property type="entry name" value="Ribonuclease H-like superfamily/Ribonuclease H"/>
    <property type="match status" value="1"/>
</dbReference>
<dbReference type="Gene3D" id="1.10.10.1450">
    <property type="match status" value="1"/>
</dbReference>
<sequence>EMMLEKRQIQKISLLKFKMGGKAVETTVNINNAFGPGTANKRAVQWWFKKFCKGDAGLGDEEHSGQPAEVDNDQLRAIIDIDLLTTTQEVAEELSVDHSTVIRHLKQIGKVKISVLSSLILHNSNEQFLDRILTCDQNTSHSQTCTKKRVIVTVWWSAAGLIRCSFLNPAQQIDEMHRKLQHLHPDLVNTKGTVFLHDYTGLHVTPPMLQKLNELGYQVLPHQPYSPDLLPTDYHLLKHLNNVLQGKCFHNQQEVENASQEFTES</sequence>
<evidence type="ECO:0000259" key="1">
    <source>
        <dbReference type="Pfam" id="PF17906"/>
    </source>
</evidence>
<dbReference type="GO" id="GO:0000793">
    <property type="term" value="C:condensed chromosome"/>
    <property type="evidence" value="ECO:0007669"/>
    <property type="project" value="TreeGrafter"/>
</dbReference>
<keyword evidence="3" id="KW-1185">Reference proteome</keyword>
<dbReference type="GO" id="GO:0006303">
    <property type="term" value="P:double-strand break repair via nonhomologous end joining"/>
    <property type="evidence" value="ECO:0007669"/>
    <property type="project" value="TreeGrafter"/>
</dbReference>
<gene>
    <name evidence="2" type="ORF">FD755_016402</name>
</gene>
<dbReference type="AlphaFoldDB" id="A0A5N3XE30"/>
<dbReference type="GO" id="GO:0005634">
    <property type="term" value="C:nucleus"/>
    <property type="evidence" value="ECO:0007669"/>
    <property type="project" value="TreeGrafter"/>
</dbReference>
<dbReference type="InterPro" id="IPR036388">
    <property type="entry name" value="WH-like_DNA-bd_sf"/>
</dbReference>
<dbReference type="PANTHER" id="PTHR46060:SF2">
    <property type="entry name" value="HISTONE-LYSINE N-METHYLTRANSFERASE SETMAR"/>
    <property type="match status" value="1"/>
</dbReference>
<dbReference type="InterPro" id="IPR036397">
    <property type="entry name" value="RNaseH_sf"/>
</dbReference>
<feature type="non-terminal residue" evidence="2">
    <location>
        <position position="1"/>
    </location>
</feature>
<protein>
    <recommendedName>
        <fullName evidence="1">Mos1 transposase HTH domain-containing protein</fullName>
    </recommendedName>
</protein>
<dbReference type="GO" id="GO:0035861">
    <property type="term" value="C:site of double-strand break"/>
    <property type="evidence" value="ECO:0007669"/>
    <property type="project" value="TreeGrafter"/>
</dbReference>